<evidence type="ECO:0000256" key="5">
    <source>
        <dbReference type="SAM" id="MobiDB-lite"/>
    </source>
</evidence>
<feature type="chain" id="PRO_5038926957" evidence="7">
    <location>
        <begin position="26"/>
        <end position="548"/>
    </location>
</feature>
<dbReference type="Gene3D" id="3.40.50.200">
    <property type="entry name" value="Peptidase S8/S53 domain"/>
    <property type="match status" value="1"/>
</dbReference>
<feature type="active site" description="Charge relay system" evidence="4">
    <location>
        <position position="131"/>
    </location>
</feature>
<name>A0A5C7Y7K0_9MYCO</name>
<keyword evidence="2 4" id="KW-0378">Hydrolase</keyword>
<dbReference type="SUPFAM" id="SSF52743">
    <property type="entry name" value="Subtilisin-like"/>
    <property type="match status" value="1"/>
</dbReference>
<feature type="active site" description="Charge relay system" evidence="4">
    <location>
        <position position="98"/>
    </location>
</feature>
<keyword evidence="6" id="KW-0472">Membrane</keyword>
<keyword evidence="6" id="KW-1133">Transmembrane helix</keyword>
<evidence type="ECO:0000256" key="6">
    <source>
        <dbReference type="SAM" id="Phobius"/>
    </source>
</evidence>
<dbReference type="PANTHER" id="PTHR42884:SF14">
    <property type="entry name" value="NEUROENDOCRINE CONVERTASE 1"/>
    <property type="match status" value="1"/>
</dbReference>
<dbReference type="PRINTS" id="PR00723">
    <property type="entry name" value="SUBTILISIN"/>
</dbReference>
<evidence type="ECO:0000256" key="4">
    <source>
        <dbReference type="PROSITE-ProRule" id="PRU01240"/>
    </source>
</evidence>
<dbReference type="Pfam" id="PF00082">
    <property type="entry name" value="Peptidase_S8"/>
    <property type="match status" value="1"/>
</dbReference>
<evidence type="ECO:0000256" key="7">
    <source>
        <dbReference type="SAM" id="SignalP"/>
    </source>
</evidence>
<dbReference type="AlphaFoldDB" id="A0A5C7Y7K0"/>
<keyword evidence="3 4" id="KW-0720">Serine protease</keyword>
<reference evidence="9 10" key="1">
    <citation type="submission" date="2018-09" db="EMBL/GenBank/DDBJ databases">
        <title>Metagenome Assembled Genomes from an Advanced Water Purification Facility.</title>
        <authorList>
            <person name="Stamps B.W."/>
            <person name="Spear J.R."/>
        </authorList>
    </citation>
    <scope>NUCLEOTIDE SEQUENCE [LARGE SCALE GENOMIC DNA]</scope>
    <source>
        <strain evidence="9">Bin_29_2</strain>
    </source>
</reference>
<feature type="compositionally biased region" description="Low complexity" evidence="5">
    <location>
        <begin position="203"/>
        <end position="218"/>
    </location>
</feature>
<comment type="similarity">
    <text evidence="4">Belongs to the peptidase S8 family.</text>
</comment>
<protein>
    <submittedName>
        <fullName evidence="9">Serine protease</fullName>
    </submittedName>
</protein>
<evidence type="ECO:0000256" key="1">
    <source>
        <dbReference type="ARBA" id="ARBA00022670"/>
    </source>
</evidence>
<gene>
    <name evidence="9" type="ORF">E6Q54_06840</name>
</gene>
<dbReference type="EMBL" id="SSGD01000031">
    <property type="protein sequence ID" value="TXI57985.1"/>
    <property type="molecule type" value="Genomic_DNA"/>
</dbReference>
<feature type="signal peptide" evidence="7">
    <location>
        <begin position="1"/>
        <end position="25"/>
    </location>
</feature>
<sequence>MSATTTRLTALLAVATVVISMPAAAAWAIEPPVVAEGPPPADPEPAPDRPMRQVSDCVQTLALPGSDFREMPPGSQMLDMPAAWKESTGVGVVVGIIDTGVAAQPRLPHLMPGGDYVMGSSGDGLSDCDGHGTVVASLIGAAPAGAPLPPRPAGALPAGEPPAPEASPPAGPAAPEASAAPPPAPPAPAPAAPAPASPRRFEPPAANAPAWGPAPQAPVIETPLAPPPAEGLDALVGIAPDATLISIRQSAQTYGFAQPLEGENPQEIRRAGDINTLARAVVHMANLGAKVINISVMSCVPVGKPLDQTALGEAVRYAAVERDAVIITAAGNAGTEGCTGQNPDPLVGGPDPLGWDSVKTIATPAWFTDYVLAVSATDSFGVPLTGQAASVHGPWVGLAAPGTEIVGLSTGGQLINASIDQDKVRPISGSSFAAAYVSGTAALVRAKFPNLSAHQVIHRLQATAHPPPSGRDTVIGYGVVDPVAALTWDVDPGELLPPAAHKPLHVEPPPPAPDARPRTGAAIAAALAVLVIGVTSWVMTVKRRRGRL</sequence>
<keyword evidence="7" id="KW-0732">Signal</keyword>
<dbReference type="InterPro" id="IPR036852">
    <property type="entry name" value="Peptidase_S8/S53_dom_sf"/>
</dbReference>
<dbReference type="InterPro" id="IPR000209">
    <property type="entry name" value="Peptidase_S8/S53_dom"/>
</dbReference>
<feature type="active site" description="Charge relay system" evidence="4">
    <location>
        <position position="431"/>
    </location>
</feature>
<feature type="compositionally biased region" description="Pro residues" evidence="5">
    <location>
        <begin position="180"/>
        <end position="196"/>
    </location>
</feature>
<keyword evidence="1 4" id="KW-0645">Protease</keyword>
<dbReference type="GO" id="GO:0016485">
    <property type="term" value="P:protein processing"/>
    <property type="evidence" value="ECO:0007669"/>
    <property type="project" value="TreeGrafter"/>
</dbReference>
<evidence type="ECO:0000256" key="2">
    <source>
        <dbReference type="ARBA" id="ARBA00022801"/>
    </source>
</evidence>
<dbReference type="CDD" id="cd00306">
    <property type="entry name" value="Peptidases_S8_S53"/>
    <property type="match status" value="1"/>
</dbReference>
<organism evidence="9 10">
    <name type="scientific">Mycolicibacter arupensis</name>
    <dbReference type="NCBI Taxonomy" id="342002"/>
    <lineage>
        <taxon>Bacteria</taxon>
        <taxon>Bacillati</taxon>
        <taxon>Actinomycetota</taxon>
        <taxon>Actinomycetes</taxon>
        <taxon>Mycobacteriales</taxon>
        <taxon>Mycobacteriaceae</taxon>
        <taxon>Mycolicibacter</taxon>
    </lineage>
</organism>
<accession>A0A5C7Y7K0</accession>
<feature type="transmembrane region" description="Helical" evidence="6">
    <location>
        <begin position="520"/>
        <end position="539"/>
    </location>
</feature>
<evidence type="ECO:0000313" key="9">
    <source>
        <dbReference type="EMBL" id="TXI57985.1"/>
    </source>
</evidence>
<dbReference type="PANTHER" id="PTHR42884">
    <property type="entry name" value="PROPROTEIN CONVERTASE SUBTILISIN/KEXIN-RELATED"/>
    <property type="match status" value="1"/>
</dbReference>
<evidence type="ECO:0000256" key="3">
    <source>
        <dbReference type="ARBA" id="ARBA00022825"/>
    </source>
</evidence>
<dbReference type="GO" id="GO:0004252">
    <property type="term" value="F:serine-type endopeptidase activity"/>
    <property type="evidence" value="ECO:0007669"/>
    <property type="project" value="UniProtKB-UniRule"/>
</dbReference>
<evidence type="ECO:0000313" key="10">
    <source>
        <dbReference type="Proteomes" id="UP000321797"/>
    </source>
</evidence>
<proteinExistence type="inferred from homology"/>
<evidence type="ECO:0000259" key="8">
    <source>
        <dbReference type="Pfam" id="PF00082"/>
    </source>
</evidence>
<dbReference type="Proteomes" id="UP000321797">
    <property type="component" value="Unassembled WGS sequence"/>
</dbReference>
<feature type="region of interest" description="Disordered" evidence="5">
    <location>
        <begin position="146"/>
        <end position="226"/>
    </location>
</feature>
<keyword evidence="6" id="KW-0812">Transmembrane</keyword>
<feature type="domain" description="Peptidase S8/S53" evidence="8">
    <location>
        <begin position="235"/>
        <end position="478"/>
    </location>
</feature>
<dbReference type="RefSeq" id="WP_276759593.1">
    <property type="nucleotide sequence ID" value="NZ_SSGD01000031.1"/>
</dbReference>
<dbReference type="PROSITE" id="PS51892">
    <property type="entry name" value="SUBTILASE"/>
    <property type="match status" value="1"/>
</dbReference>
<dbReference type="GO" id="GO:0005886">
    <property type="term" value="C:plasma membrane"/>
    <property type="evidence" value="ECO:0007669"/>
    <property type="project" value="TreeGrafter"/>
</dbReference>
<dbReference type="InterPro" id="IPR015500">
    <property type="entry name" value="Peptidase_S8_subtilisin-rel"/>
</dbReference>
<comment type="caution">
    <text evidence="9">The sequence shown here is derived from an EMBL/GenBank/DDBJ whole genome shotgun (WGS) entry which is preliminary data.</text>
</comment>
<feature type="compositionally biased region" description="Pro residues" evidence="5">
    <location>
        <begin position="159"/>
        <end position="172"/>
    </location>
</feature>